<feature type="region of interest" description="Disordered" evidence="2">
    <location>
        <begin position="433"/>
        <end position="478"/>
    </location>
</feature>
<keyword evidence="1" id="KW-0430">Lectin</keyword>
<evidence type="ECO:0000256" key="1">
    <source>
        <dbReference type="ARBA" id="ARBA00022734"/>
    </source>
</evidence>
<keyword evidence="4" id="KW-1185">Reference proteome</keyword>
<dbReference type="PROSITE" id="PS51304">
    <property type="entry name" value="GALECTIN"/>
    <property type="match status" value="1"/>
</dbReference>
<feature type="domain" description="Galectin" evidence="3">
    <location>
        <begin position="518"/>
        <end position="675"/>
    </location>
</feature>
<dbReference type="Proteomes" id="UP000887572">
    <property type="component" value="Unplaced"/>
</dbReference>
<evidence type="ECO:0000313" key="5">
    <source>
        <dbReference type="WBParaSite" id="Gr19_v10_g16105.t1"/>
    </source>
</evidence>
<proteinExistence type="predicted"/>
<evidence type="ECO:0000313" key="4">
    <source>
        <dbReference type="Proteomes" id="UP000887572"/>
    </source>
</evidence>
<organism evidence="4 5">
    <name type="scientific">Globodera rostochiensis</name>
    <name type="common">Golden nematode worm</name>
    <name type="synonym">Heterodera rostochiensis</name>
    <dbReference type="NCBI Taxonomy" id="31243"/>
    <lineage>
        <taxon>Eukaryota</taxon>
        <taxon>Metazoa</taxon>
        <taxon>Ecdysozoa</taxon>
        <taxon>Nematoda</taxon>
        <taxon>Chromadorea</taxon>
        <taxon>Rhabditida</taxon>
        <taxon>Tylenchina</taxon>
        <taxon>Tylenchomorpha</taxon>
        <taxon>Tylenchoidea</taxon>
        <taxon>Heteroderidae</taxon>
        <taxon>Heteroderinae</taxon>
        <taxon>Globodera</taxon>
    </lineage>
</organism>
<dbReference type="Gene3D" id="2.60.120.200">
    <property type="match status" value="1"/>
</dbReference>
<name>A0A914HBY4_GLORO</name>
<accession>A0A914HBY4</accession>
<dbReference type="InterPro" id="IPR001079">
    <property type="entry name" value="Galectin_CRD"/>
</dbReference>
<evidence type="ECO:0000259" key="3">
    <source>
        <dbReference type="PROSITE" id="PS51304"/>
    </source>
</evidence>
<evidence type="ECO:0000256" key="2">
    <source>
        <dbReference type="SAM" id="MobiDB-lite"/>
    </source>
</evidence>
<sequence length="858" mass="96569">MYANSLGNYCAGKLNISWHGVKVRTEKSNGKNIIKLSTSLLGLGDEESFEIDAQRQLFIHFGNENDFSAYVTVDGGEPFEIADDKAKLKAFTELAPKGAHLKDFVGFWTLGLDMLPWMDHEVELFINRSCGCSMEAWFIRPTDGMPNDPKEPSTGIGGPKAKCIVNTTKEVPLSLKANHLIRIQMLIDGNAKNNSISFAILSGKSALMTFKMSSGQNGTIQMNGSDEKNMPAAYLPKKNGTRYADFIIALTNYSYGIVMNGVLLGDKEFFPANWWAGLPFNDMTSLRLSGQFLLLTDPLVMPFDMFGQQNYVPQEQKASYTERIPNLQQGANVTFRVKLHSNNDTFVIYFLHNRISSSKAGDSIGAAVEILVVEPKLIGLYAYYDGDLVTYGNILLDNNNTLKAKNAYEFVIVVLSDKYEIRLNNNLLELYKEQDSEKASDQDSDQDSEKAREQDREQDSEQDREQDSEQDSEQAREQDNAKLPFWATNFVAIDGNVTLLAKPEVVPPKKSNLTFSNFTIQLKTLLDYNDTIQLKLENQGENFSILLLHDALKANNIIGDVVLKMTFEFNGYNCSLSCQYLLSAETEKKDKNASAKDNYRELTASVDGRLNKYGQEFDMDITASEDNFTISIQEVNLTHSCPYPKSNDSAIRYPPWAVDYIRFEDDVQVHAMNIMHPPTSRRNMKQINDTKNLVQAGDLITVKLAIKDLNDNSSVAINLFHEALELHNKVGKTVMKVMLNSTAIYFSSFKPINGSNLRPGWKEKEACIKGKLDKELKELEIRVMDDGFNVTLTLNNDSSTTCIYKNGLPKWAVQYITFEHNDVTLSNPPSITCAPKERCNGPKNRKEQYHIEKDSIQI</sequence>
<dbReference type="WBParaSite" id="Gr19_v10_g16105.t1">
    <property type="protein sequence ID" value="Gr19_v10_g16105.t1"/>
    <property type="gene ID" value="Gr19_v10_g16105"/>
</dbReference>
<reference evidence="5" key="1">
    <citation type="submission" date="2022-11" db="UniProtKB">
        <authorList>
            <consortium name="WormBaseParasite"/>
        </authorList>
    </citation>
    <scope>IDENTIFICATION</scope>
</reference>
<dbReference type="GO" id="GO:0030246">
    <property type="term" value="F:carbohydrate binding"/>
    <property type="evidence" value="ECO:0007669"/>
    <property type="project" value="UniProtKB-KW"/>
</dbReference>
<dbReference type="AlphaFoldDB" id="A0A914HBY4"/>
<protein>
    <submittedName>
        <fullName evidence="5">Galectin domain-containing protein</fullName>
    </submittedName>
</protein>